<evidence type="ECO:0000313" key="8">
    <source>
        <dbReference type="EMBL" id="SIT02730.1"/>
    </source>
</evidence>
<gene>
    <name evidence="7" type="ORF">B0A70_08105</name>
    <name evidence="8" type="ORF">SAMN05421796_109142</name>
</gene>
<dbReference type="RefSeq" id="WP_076452528.1">
    <property type="nucleotide sequence ID" value="NZ_FTOJ01000009.1"/>
</dbReference>
<keyword evidence="2 4" id="KW-0472">Membrane</keyword>
<evidence type="ECO:0000256" key="2">
    <source>
        <dbReference type="ARBA" id="ARBA00023136"/>
    </source>
</evidence>
<accession>A0A1N7NWN2</accession>
<dbReference type="PANTHER" id="PTHR30329">
    <property type="entry name" value="STATOR ELEMENT OF FLAGELLAR MOTOR COMPLEX"/>
    <property type="match status" value="1"/>
</dbReference>
<dbReference type="EMBL" id="MUGO01000011">
    <property type="protein sequence ID" value="PQA94217.1"/>
    <property type="molecule type" value="Genomic_DNA"/>
</dbReference>
<dbReference type="Pfam" id="PF13488">
    <property type="entry name" value="Gly-zipper_Omp"/>
    <property type="match status" value="1"/>
</dbReference>
<dbReference type="InterPro" id="IPR006665">
    <property type="entry name" value="OmpA-like"/>
</dbReference>
<dbReference type="PRINTS" id="PR01021">
    <property type="entry name" value="OMPADOMAIN"/>
</dbReference>
<dbReference type="CDD" id="cd07185">
    <property type="entry name" value="OmpA_C-like"/>
    <property type="match status" value="1"/>
</dbReference>
<dbReference type="SUPFAM" id="SSF103088">
    <property type="entry name" value="OmpA-like"/>
    <property type="match status" value="1"/>
</dbReference>
<feature type="domain" description="OmpA-like" evidence="6">
    <location>
        <begin position="102"/>
        <end position="219"/>
    </location>
</feature>
<feature type="chain" id="PRO_5044563929" evidence="5">
    <location>
        <begin position="25"/>
        <end position="229"/>
    </location>
</feature>
<dbReference type="STRING" id="551459.SAMN05421796_109142"/>
<dbReference type="InterPro" id="IPR050330">
    <property type="entry name" value="Bact_OuterMem_StrucFunc"/>
</dbReference>
<dbReference type="Gene3D" id="3.30.1330.60">
    <property type="entry name" value="OmpA-like domain"/>
    <property type="match status" value="1"/>
</dbReference>
<reference evidence="8" key="2">
    <citation type="submission" date="2017-01" db="EMBL/GenBank/DDBJ databases">
        <authorList>
            <person name="Mah S.A."/>
            <person name="Swanson W.J."/>
            <person name="Moy G.W."/>
            <person name="Vacquier V.D."/>
        </authorList>
    </citation>
    <scope>NUCLEOTIDE SEQUENCE [LARGE SCALE GENOMIC DNA]</scope>
    <source>
        <strain evidence="8">DSM 21068</strain>
    </source>
</reference>
<keyword evidence="5" id="KW-0732">Signal</keyword>
<dbReference type="Proteomes" id="UP000186246">
    <property type="component" value="Unassembled WGS sequence"/>
</dbReference>
<name>A0A1N7NWN2_9FLAO</name>
<dbReference type="InterPro" id="IPR006664">
    <property type="entry name" value="OMP_bac"/>
</dbReference>
<dbReference type="PROSITE" id="PS01068">
    <property type="entry name" value="OMPA_1"/>
    <property type="match status" value="1"/>
</dbReference>
<dbReference type="PROSITE" id="PS51257">
    <property type="entry name" value="PROKAR_LIPOPROTEIN"/>
    <property type="match status" value="1"/>
</dbReference>
<feature type="signal peptide" evidence="5">
    <location>
        <begin position="1"/>
        <end position="24"/>
    </location>
</feature>
<evidence type="ECO:0000259" key="6">
    <source>
        <dbReference type="PROSITE" id="PS51123"/>
    </source>
</evidence>
<dbReference type="Proteomes" id="UP000238314">
    <property type="component" value="Unassembled WGS sequence"/>
</dbReference>
<keyword evidence="3" id="KW-0998">Cell outer membrane</keyword>
<dbReference type="OrthoDB" id="9782229at2"/>
<evidence type="ECO:0000313" key="10">
    <source>
        <dbReference type="Proteomes" id="UP000238314"/>
    </source>
</evidence>
<comment type="subcellular location">
    <subcellularLocation>
        <location evidence="1">Cell outer membrane</location>
    </subcellularLocation>
</comment>
<dbReference type="AlphaFoldDB" id="A0A1N7NWN2"/>
<dbReference type="PRINTS" id="PR01023">
    <property type="entry name" value="NAFLGMOTY"/>
</dbReference>
<dbReference type="PANTHER" id="PTHR30329:SF21">
    <property type="entry name" value="LIPOPROTEIN YIAD-RELATED"/>
    <property type="match status" value="1"/>
</dbReference>
<keyword evidence="10" id="KW-1185">Reference proteome</keyword>
<dbReference type="InterPro" id="IPR039567">
    <property type="entry name" value="Gly-zipper"/>
</dbReference>
<reference evidence="7 10" key="1">
    <citation type="submission" date="2016-11" db="EMBL/GenBank/DDBJ databases">
        <title>Whole genomes of Flavobacteriaceae.</title>
        <authorList>
            <person name="Stine C."/>
            <person name="Li C."/>
            <person name="Tadesse D."/>
        </authorList>
    </citation>
    <scope>NUCLEOTIDE SEQUENCE [LARGE SCALE GENOMIC DNA]</scope>
    <source>
        <strain evidence="7 10">DSM 21068</strain>
    </source>
</reference>
<proteinExistence type="predicted"/>
<organism evidence="8 9">
    <name type="scientific">Chryseobacterium piscicola</name>
    <dbReference type="NCBI Taxonomy" id="551459"/>
    <lineage>
        <taxon>Bacteria</taxon>
        <taxon>Pseudomonadati</taxon>
        <taxon>Bacteroidota</taxon>
        <taxon>Flavobacteriia</taxon>
        <taxon>Flavobacteriales</taxon>
        <taxon>Weeksellaceae</taxon>
        <taxon>Chryseobacterium group</taxon>
        <taxon>Chryseobacterium</taxon>
    </lineage>
</organism>
<evidence type="ECO:0000313" key="9">
    <source>
        <dbReference type="Proteomes" id="UP000186246"/>
    </source>
</evidence>
<dbReference type="PROSITE" id="PS51123">
    <property type="entry name" value="OMPA_2"/>
    <property type="match status" value="1"/>
</dbReference>
<protein>
    <submittedName>
        <fullName evidence="8">Outer membrane protein OmpA</fullName>
    </submittedName>
</protein>
<evidence type="ECO:0000313" key="7">
    <source>
        <dbReference type="EMBL" id="PQA94217.1"/>
    </source>
</evidence>
<evidence type="ECO:0000256" key="5">
    <source>
        <dbReference type="SAM" id="SignalP"/>
    </source>
</evidence>
<dbReference type="InterPro" id="IPR036737">
    <property type="entry name" value="OmpA-like_sf"/>
</dbReference>
<dbReference type="Pfam" id="PF00691">
    <property type="entry name" value="OmpA"/>
    <property type="match status" value="1"/>
</dbReference>
<evidence type="ECO:0000256" key="3">
    <source>
        <dbReference type="ARBA" id="ARBA00023237"/>
    </source>
</evidence>
<evidence type="ECO:0000256" key="4">
    <source>
        <dbReference type="PROSITE-ProRule" id="PRU00473"/>
    </source>
</evidence>
<dbReference type="InterPro" id="IPR006690">
    <property type="entry name" value="OMPA-like_CS"/>
</dbReference>
<dbReference type="GO" id="GO:0009279">
    <property type="term" value="C:cell outer membrane"/>
    <property type="evidence" value="ECO:0007669"/>
    <property type="project" value="UniProtKB-SubCell"/>
</dbReference>
<reference evidence="9" key="3">
    <citation type="submission" date="2017-01" db="EMBL/GenBank/DDBJ databases">
        <authorList>
            <person name="Varghese N."/>
            <person name="Submissions S."/>
        </authorList>
    </citation>
    <scope>NUCLEOTIDE SEQUENCE [LARGE SCALE GENOMIC DNA]</scope>
    <source>
        <strain evidence="9">DSM 21068</strain>
    </source>
</reference>
<dbReference type="EMBL" id="FTOJ01000009">
    <property type="protein sequence ID" value="SIT02730.1"/>
    <property type="molecule type" value="Genomic_DNA"/>
</dbReference>
<evidence type="ECO:0000256" key="1">
    <source>
        <dbReference type="ARBA" id="ARBA00004442"/>
    </source>
</evidence>
<sequence length="229" mass="23914">MKITKTYIAGFFLSSALLLTSCEAVQNSNHQQRGTAVGVASGAVIGGILGNNVGKGKNAALGAVLGGVIGGVAGNVIGNKMDKQAKEIKDTLPGAEVERVGDGIKITLNESIVTFAFNSSDLTSLAKTNLDKLTTILKNNPDTNINIYGHTDSVGSDDYNQKLSERRANSVKSYLNAKGIATARLFALGEGESNPVATNDTDAGRAQNRRVEFAITANEKMINDAAKGQ</sequence>